<keyword evidence="3" id="KW-1003">Cell membrane</keyword>
<accession>A0ABU6PZ22</accession>
<proteinExistence type="predicted"/>
<dbReference type="Gene3D" id="1.20.1720.10">
    <property type="entry name" value="Multidrug resistance protein D"/>
    <property type="match status" value="1"/>
</dbReference>
<gene>
    <name evidence="9" type="ORF">P9847_22910</name>
</gene>
<dbReference type="PRINTS" id="PR01036">
    <property type="entry name" value="TCRTETB"/>
</dbReference>
<evidence type="ECO:0000256" key="2">
    <source>
        <dbReference type="ARBA" id="ARBA00022448"/>
    </source>
</evidence>
<comment type="caution">
    <text evidence="9">The sequence shown here is derived from an EMBL/GenBank/DDBJ whole genome shotgun (WGS) entry which is preliminary data.</text>
</comment>
<feature type="transmembrane region" description="Helical" evidence="7">
    <location>
        <begin position="76"/>
        <end position="95"/>
    </location>
</feature>
<evidence type="ECO:0000313" key="9">
    <source>
        <dbReference type="EMBL" id="MED5020138.1"/>
    </source>
</evidence>
<dbReference type="NCBIfam" id="TIGR00711">
    <property type="entry name" value="efflux_EmrB"/>
    <property type="match status" value="1"/>
</dbReference>
<dbReference type="RefSeq" id="WP_328281376.1">
    <property type="nucleotide sequence ID" value="NZ_JARTLD010000062.1"/>
</dbReference>
<dbReference type="PANTHER" id="PTHR23501:SF197">
    <property type="entry name" value="COMD"/>
    <property type="match status" value="1"/>
</dbReference>
<feature type="transmembrane region" description="Helical" evidence="7">
    <location>
        <begin position="101"/>
        <end position="122"/>
    </location>
</feature>
<feature type="transmembrane region" description="Helical" evidence="7">
    <location>
        <begin position="335"/>
        <end position="355"/>
    </location>
</feature>
<feature type="transmembrane region" description="Helical" evidence="7">
    <location>
        <begin position="162"/>
        <end position="183"/>
    </location>
</feature>
<feature type="transmembrane region" description="Helical" evidence="7">
    <location>
        <begin position="45"/>
        <end position="64"/>
    </location>
</feature>
<evidence type="ECO:0000256" key="3">
    <source>
        <dbReference type="ARBA" id="ARBA00022475"/>
    </source>
</evidence>
<feature type="transmembrane region" description="Helical" evidence="7">
    <location>
        <begin position="195"/>
        <end position="215"/>
    </location>
</feature>
<feature type="transmembrane region" description="Helical" evidence="7">
    <location>
        <begin position="12"/>
        <end position="33"/>
    </location>
</feature>
<comment type="subcellular location">
    <subcellularLocation>
        <location evidence="1">Cell membrane</location>
        <topology evidence="1">Multi-pass membrane protein</topology>
    </subcellularLocation>
</comment>
<dbReference type="PROSITE" id="PS50850">
    <property type="entry name" value="MFS"/>
    <property type="match status" value="1"/>
</dbReference>
<protein>
    <submittedName>
        <fullName evidence="9">MDR family MFS transporter</fullName>
    </submittedName>
</protein>
<feature type="transmembrane region" description="Helical" evidence="7">
    <location>
        <begin position="402"/>
        <end position="421"/>
    </location>
</feature>
<dbReference type="InterPro" id="IPR004638">
    <property type="entry name" value="EmrB-like"/>
</dbReference>
<dbReference type="InterPro" id="IPR011701">
    <property type="entry name" value="MFS"/>
</dbReference>
<keyword evidence="2" id="KW-0813">Transport</keyword>
<dbReference type="InterPro" id="IPR020846">
    <property type="entry name" value="MFS_dom"/>
</dbReference>
<reference evidence="9 10" key="1">
    <citation type="submission" date="2023-03" db="EMBL/GenBank/DDBJ databases">
        <title>Bacillus Genome Sequencing.</title>
        <authorList>
            <person name="Dunlap C."/>
        </authorList>
    </citation>
    <scope>NUCLEOTIDE SEQUENCE [LARGE SCALE GENOMIC DNA]</scope>
    <source>
        <strain evidence="9 10">NRS-52</strain>
    </source>
</reference>
<dbReference type="Pfam" id="PF07690">
    <property type="entry name" value="MFS_1"/>
    <property type="match status" value="1"/>
</dbReference>
<evidence type="ECO:0000256" key="7">
    <source>
        <dbReference type="SAM" id="Phobius"/>
    </source>
</evidence>
<dbReference type="PANTHER" id="PTHR23501">
    <property type="entry name" value="MAJOR FACILITATOR SUPERFAMILY"/>
    <property type="match status" value="1"/>
</dbReference>
<dbReference type="Gene3D" id="1.20.1250.20">
    <property type="entry name" value="MFS general substrate transporter like domains"/>
    <property type="match status" value="1"/>
</dbReference>
<evidence type="ECO:0000256" key="5">
    <source>
        <dbReference type="ARBA" id="ARBA00022989"/>
    </source>
</evidence>
<organism evidence="9 10">
    <name type="scientific">Paenibacillus chibensis</name>
    <dbReference type="NCBI Taxonomy" id="59846"/>
    <lineage>
        <taxon>Bacteria</taxon>
        <taxon>Bacillati</taxon>
        <taxon>Bacillota</taxon>
        <taxon>Bacilli</taxon>
        <taxon>Bacillales</taxon>
        <taxon>Paenibacillaceae</taxon>
        <taxon>Paenibacillus</taxon>
    </lineage>
</organism>
<dbReference type="Proteomes" id="UP001343257">
    <property type="component" value="Unassembled WGS sequence"/>
</dbReference>
<evidence type="ECO:0000256" key="6">
    <source>
        <dbReference type="ARBA" id="ARBA00023136"/>
    </source>
</evidence>
<dbReference type="EMBL" id="JARTLD010000062">
    <property type="protein sequence ID" value="MED5020138.1"/>
    <property type="molecule type" value="Genomic_DNA"/>
</dbReference>
<feature type="transmembrane region" description="Helical" evidence="7">
    <location>
        <begin position="235"/>
        <end position="251"/>
    </location>
</feature>
<feature type="domain" description="Major facilitator superfamily (MFS) profile" evidence="8">
    <location>
        <begin position="11"/>
        <end position="474"/>
    </location>
</feature>
<evidence type="ECO:0000256" key="4">
    <source>
        <dbReference type="ARBA" id="ARBA00022692"/>
    </source>
</evidence>
<dbReference type="InterPro" id="IPR036259">
    <property type="entry name" value="MFS_trans_sf"/>
</dbReference>
<keyword evidence="4 7" id="KW-0812">Transmembrane</keyword>
<keyword evidence="5 7" id="KW-1133">Transmembrane helix</keyword>
<dbReference type="SUPFAM" id="SSF103473">
    <property type="entry name" value="MFS general substrate transporter"/>
    <property type="match status" value="1"/>
</dbReference>
<evidence type="ECO:0000313" key="10">
    <source>
        <dbReference type="Proteomes" id="UP001343257"/>
    </source>
</evidence>
<keyword evidence="10" id="KW-1185">Reference proteome</keyword>
<keyword evidence="6 7" id="KW-0472">Membrane</keyword>
<evidence type="ECO:0000259" key="8">
    <source>
        <dbReference type="PROSITE" id="PS50850"/>
    </source>
</evidence>
<dbReference type="CDD" id="cd17502">
    <property type="entry name" value="MFS_Azr1_MDR_like"/>
    <property type="match status" value="1"/>
</dbReference>
<evidence type="ECO:0000256" key="1">
    <source>
        <dbReference type="ARBA" id="ARBA00004651"/>
    </source>
</evidence>
<name>A0ABU6PZ22_9BACL</name>
<feature type="transmembrane region" description="Helical" evidence="7">
    <location>
        <begin position="480"/>
        <end position="504"/>
    </location>
</feature>
<feature type="transmembrane region" description="Helical" evidence="7">
    <location>
        <begin position="305"/>
        <end position="323"/>
    </location>
</feature>
<feature type="transmembrane region" description="Helical" evidence="7">
    <location>
        <begin position="134"/>
        <end position="156"/>
    </location>
</feature>
<feature type="transmembrane region" description="Helical" evidence="7">
    <location>
        <begin position="272"/>
        <end position="293"/>
    </location>
</feature>
<sequence>MTNEKPKAGWITIGLLLGIFLSSLDQTIISTAMPTVIKELGGLSLYSWVFTVYMLASTSTMPIYGKLADLFGRKRMYLTGITLFLAGSVLCGFAGNITELIIFRGVQGLGAGALMPISMTIVADIYPPDKRGKFMGLFGVIFAVSSIIGPALGGLIVEQWNWGWIFYMNIPIGVPALLLIAIALKESKNKVQQSIDWFGAVTLIVAVLSFLLALVLGGTNQETSASYAWTSPQTIGLLCSGVIFLGLFLWIETKVKEPIIPLHLFKIRIISLGNVVGFFMSAGMFGAIVYIPLFVQGVMGVNSSMSGYALIPLMLSSMVTSTISGRLMNKVSYRAILVLSMILMTVGFVFLSQITVDTTKFQIVCYMIVTGLGMGAVYPTVGTAAQSAVNSSTRGVATSSSQFFRSIGGTIGISVFGALMSHQMTSGMIELGNKLDTFSVEQLKELANPQALLDASTRISLPTEVFMGMREELSHALDNVFLGGLICVGIGFIASICIGNARLVEKKSLRKSQ</sequence>
<feature type="transmembrane region" description="Helical" evidence="7">
    <location>
        <begin position="361"/>
        <end position="381"/>
    </location>
</feature>